<accession>A0A0E1W2W1</accession>
<gene>
    <name evidence="2" type="ORF">BURPS1710A_1834</name>
</gene>
<dbReference type="AlphaFoldDB" id="A0A0E1W2W1"/>
<evidence type="ECO:0000256" key="1">
    <source>
        <dbReference type="SAM" id="MobiDB-lite"/>
    </source>
</evidence>
<sequence length="45" mass="4643">MPATAAKPAAAIRHSRGPGPALATERLAPPSRRTVSLGLRIARAQ</sequence>
<reference evidence="2" key="1">
    <citation type="submission" date="2009-05" db="EMBL/GenBank/DDBJ databases">
        <authorList>
            <person name="Harkins D.M."/>
            <person name="DeShazer D."/>
            <person name="Woods D.E."/>
            <person name="Brinkac L.M."/>
            <person name="Brown K.A."/>
            <person name="Hung G.C."/>
            <person name="Tuanyok A."/>
            <person name="Zhang B."/>
            <person name="Nierman W.C."/>
        </authorList>
    </citation>
    <scope>NUCLEOTIDE SEQUENCE [LARGE SCALE GENOMIC DNA]</scope>
    <source>
        <strain evidence="2">1710a</strain>
    </source>
</reference>
<dbReference type="Proteomes" id="UP000001812">
    <property type="component" value="Chromosome I"/>
</dbReference>
<evidence type="ECO:0000313" key="2">
    <source>
        <dbReference type="EMBL" id="EET07458.1"/>
    </source>
</evidence>
<dbReference type="HOGENOM" id="CLU_215247_0_0_4"/>
<proteinExistence type="predicted"/>
<name>A0A0E1W2W1_BURPE</name>
<organism evidence="2">
    <name type="scientific">Burkholderia pseudomallei 1710a</name>
    <dbReference type="NCBI Taxonomy" id="320371"/>
    <lineage>
        <taxon>Bacteria</taxon>
        <taxon>Pseudomonadati</taxon>
        <taxon>Pseudomonadota</taxon>
        <taxon>Betaproteobacteria</taxon>
        <taxon>Burkholderiales</taxon>
        <taxon>Burkholderiaceae</taxon>
        <taxon>Burkholderia</taxon>
        <taxon>pseudomallei group</taxon>
    </lineage>
</organism>
<protein>
    <submittedName>
        <fullName evidence="2">Uncharacterized protein</fullName>
    </submittedName>
</protein>
<dbReference type="EMBL" id="CM000832">
    <property type="protein sequence ID" value="EET07458.1"/>
    <property type="molecule type" value="Genomic_DNA"/>
</dbReference>
<feature type="region of interest" description="Disordered" evidence="1">
    <location>
        <begin position="1"/>
        <end position="34"/>
    </location>
</feature>
<feature type="compositionally biased region" description="Low complexity" evidence="1">
    <location>
        <begin position="1"/>
        <end position="11"/>
    </location>
</feature>